<evidence type="ECO:0000256" key="3">
    <source>
        <dbReference type="ARBA" id="ARBA00022946"/>
    </source>
</evidence>
<dbReference type="EMBL" id="CAICTM010000092">
    <property type="protein sequence ID" value="CAB9500815.1"/>
    <property type="molecule type" value="Genomic_DNA"/>
</dbReference>
<dbReference type="AlphaFoldDB" id="A0A9N8H684"/>
<keyword evidence="5 6" id="KW-0143">Chaperone</keyword>
<proteinExistence type="inferred from homology"/>
<dbReference type="InterPro" id="IPR008381">
    <property type="entry name" value="SDHAF3/Sdh7"/>
</dbReference>
<evidence type="ECO:0000256" key="2">
    <source>
        <dbReference type="ARBA" id="ARBA00006020"/>
    </source>
</evidence>
<keyword evidence="3" id="KW-0809">Transit peptide</keyword>
<dbReference type="OrthoDB" id="278329at2759"/>
<comment type="function">
    <text evidence="6">Plays an essential role in the assembly of succinate dehydrogenase (SDH), an enzyme complex (also referred to as respiratory complex II) that is a component of both the tricarboxylic acid (TCA) cycle and the mitochondrial electron transport chain, and which couples the oxidation of succinate to fumarate with the reduction of ubiquinone (coenzyme Q) to ubiquinol. Promotes maturation of the iron-sulfur protein subunit of the SDH catalytic dimer, protecting it from the deleterious effects of oxidants. May act together with SDHAF1.</text>
</comment>
<protein>
    <recommendedName>
        <fullName evidence="6">Succinate dehydrogenase assembly factor 3</fullName>
        <shortName evidence="6">SDH assembly factor 3</shortName>
        <shortName evidence="6">SDHAF3</shortName>
    </recommendedName>
</protein>
<evidence type="ECO:0000256" key="1">
    <source>
        <dbReference type="ARBA" id="ARBA00004305"/>
    </source>
</evidence>
<evidence type="ECO:0000256" key="6">
    <source>
        <dbReference type="RuleBase" id="RU368039"/>
    </source>
</evidence>
<dbReference type="GO" id="GO:0034553">
    <property type="term" value="P:mitochondrial respiratory chain complex II assembly"/>
    <property type="evidence" value="ECO:0007669"/>
    <property type="project" value="UniProtKB-UniRule"/>
</dbReference>
<evidence type="ECO:0000256" key="5">
    <source>
        <dbReference type="ARBA" id="ARBA00023186"/>
    </source>
</evidence>
<name>A0A9N8H684_9STRA</name>
<evidence type="ECO:0000313" key="7">
    <source>
        <dbReference type="EMBL" id="CAB9500815.1"/>
    </source>
</evidence>
<comment type="subcellular location">
    <subcellularLocation>
        <location evidence="1 6">Mitochondrion matrix</location>
    </subcellularLocation>
</comment>
<dbReference type="GO" id="GO:0005758">
    <property type="term" value="C:mitochondrial intermembrane space"/>
    <property type="evidence" value="ECO:0007669"/>
    <property type="project" value="TreeGrafter"/>
</dbReference>
<dbReference type="Proteomes" id="UP001153069">
    <property type="component" value="Unassembled WGS sequence"/>
</dbReference>
<sequence>MASTATVSGRQRALGLYRSILRAHKRCLPPEMKQLGDTYVQSEFKLHKTAKPEHLTAFFREWESYVEELLKTARTRDLSSMVDPVAQTTQAASFGRDLPKDMQLQEEQRAQLELLRREAEKLGNTDK</sequence>
<dbReference type="GO" id="GO:0005759">
    <property type="term" value="C:mitochondrial matrix"/>
    <property type="evidence" value="ECO:0007669"/>
    <property type="project" value="UniProtKB-SubCell"/>
</dbReference>
<keyword evidence="8" id="KW-1185">Reference proteome</keyword>
<accession>A0A9N8H684</accession>
<dbReference type="PANTHER" id="PTHR13137:SF6">
    <property type="entry name" value="SUCCINATE DEHYDROGENASE ASSEMBLY FACTOR 3, MITOCHONDRIAL"/>
    <property type="match status" value="1"/>
</dbReference>
<evidence type="ECO:0000313" key="8">
    <source>
        <dbReference type="Proteomes" id="UP001153069"/>
    </source>
</evidence>
<keyword evidence="4 6" id="KW-0496">Mitochondrion</keyword>
<gene>
    <name evidence="7" type="ORF">SEMRO_93_G048280.1</name>
</gene>
<comment type="caution">
    <text evidence="7">The sequence shown here is derived from an EMBL/GenBank/DDBJ whole genome shotgun (WGS) entry which is preliminary data.</text>
</comment>
<reference evidence="7" key="1">
    <citation type="submission" date="2020-06" db="EMBL/GenBank/DDBJ databases">
        <authorList>
            <consortium name="Plant Systems Biology data submission"/>
        </authorList>
    </citation>
    <scope>NUCLEOTIDE SEQUENCE</scope>
    <source>
        <strain evidence="7">D6</strain>
    </source>
</reference>
<dbReference type="Pfam" id="PF13233">
    <property type="entry name" value="Complex1_LYR_2"/>
    <property type="match status" value="1"/>
</dbReference>
<evidence type="ECO:0000256" key="4">
    <source>
        <dbReference type="ARBA" id="ARBA00023128"/>
    </source>
</evidence>
<comment type="subunit">
    <text evidence="6">Interacts with the iron-sulfur protein subunit within the SDH catalytic dimer.</text>
</comment>
<organism evidence="7 8">
    <name type="scientific">Seminavis robusta</name>
    <dbReference type="NCBI Taxonomy" id="568900"/>
    <lineage>
        <taxon>Eukaryota</taxon>
        <taxon>Sar</taxon>
        <taxon>Stramenopiles</taxon>
        <taxon>Ochrophyta</taxon>
        <taxon>Bacillariophyta</taxon>
        <taxon>Bacillariophyceae</taxon>
        <taxon>Bacillariophycidae</taxon>
        <taxon>Naviculales</taxon>
        <taxon>Naviculaceae</taxon>
        <taxon>Seminavis</taxon>
    </lineage>
</organism>
<comment type="similarity">
    <text evidence="2 6">Belongs to the complex I LYR family. SDHAF3 subfamily.</text>
</comment>
<dbReference type="PANTHER" id="PTHR13137">
    <property type="entry name" value="DC11 ACN9 HOMOLOG"/>
    <property type="match status" value="1"/>
</dbReference>
<dbReference type="CDD" id="cd20270">
    <property type="entry name" value="Complex1_LYR_SDHAF3_LYRM10"/>
    <property type="match status" value="1"/>
</dbReference>
<dbReference type="GO" id="GO:0006105">
    <property type="term" value="P:succinate metabolic process"/>
    <property type="evidence" value="ECO:0007669"/>
    <property type="project" value="TreeGrafter"/>
</dbReference>